<comment type="caution">
    <text evidence="1">The sequence shown here is derived from an EMBL/GenBank/DDBJ whole genome shotgun (WGS) entry which is preliminary data.</text>
</comment>
<protein>
    <submittedName>
        <fullName evidence="1">Uncharacterized protein</fullName>
    </submittedName>
</protein>
<dbReference type="AlphaFoldDB" id="A0A2P5BIR1"/>
<gene>
    <name evidence="1" type="ORF">PanWU01x14_235610</name>
</gene>
<accession>A0A2P5BIR1</accession>
<evidence type="ECO:0000313" key="2">
    <source>
        <dbReference type="Proteomes" id="UP000237105"/>
    </source>
</evidence>
<sequence length="74" mass="8997">MESNSAKYLEIRPKKTKFALILRFRRAIEPRQRETRMEKTKRSQICAKRMRMNSWVRRREITGDIGDGNRRSQK</sequence>
<dbReference type="EMBL" id="JXTB01000272">
    <property type="protein sequence ID" value="PON48684.1"/>
    <property type="molecule type" value="Genomic_DNA"/>
</dbReference>
<keyword evidence="2" id="KW-1185">Reference proteome</keyword>
<organism evidence="1 2">
    <name type="scientific">Parasponia andersonii</name>
    <name type="common">Sponia andersonii</name>
    <dbReference type="NCBI Taxonomy" id="3476"/>
    <lineage>
        <taxon>Eukaryota</taxon>
        <taxon>Viridiplantae</taxon>
        <taxon>Streptophyta</taxon>
        <taxon>Embryophyta</taxon>
        <taxon>Tracheophyta</taxon>
        <taxon>Spermatophyta</taxon>
        <taxon>Magnoliopsida</taxon>
        <taxon>eudicotyledons</taxon>
        <taxon>Gunneridae</taxon>
        <taxon>Pentapetalae</taxon>
        <taxon>rosids</taxon>
        <taxon>fabids</taxon>
        <taxon>Rosales</taxon>
        <taxon>Cannabaceae</taxon>
        <taxon>Parasponia</taxon>
    </lineage>
</organism>
<proteinExistence type="predicted"/>
<evidence type="ECO:0000313" key="1">
    <source>
        <dbReference type="EMBL" id="PON48684.1"/>
    </source>
</evidence>
<dbReference type="OrthoDB" id="10416375at2759"/>
<dbReference type="Proteomes" id="UP000237105">
    <property type="component" value="Unassembled WGS sequence"/>
</dbReference>
<reference evidence="2" key="1">
    <citation type="submission" date="2016-06" db="EMBL/GenBank/DDBJ databases">
        <title>Parallel loss of symbiosis genes in relatives of nitrogen-fixing non-legume Parasponia.</title>
        <authorList>
            <person name="Van Velzen R."/>
            <person name="Holmer R."/>
            <person name="Bu F."/>
            <person name="Rutten L."/>
            <person name="Van Zeijl A."/>
            <person name="Liu W."/>
            <person name="Santuari L."/>
            <person name="Cao Q."/>
            <person name="Sharma T."/>
            <person name="Shen D."/>
            <person name="Roswanjaya Y."/>
            <person name="Wardhani T."/>
            <person name="Kalhor M.S."/>
            <person name="Jansen J."/>
            <person name="Van den Hoogen J."/>
            <person name="Gungor B."/>
            <person name="Hartog M."/>
            <person name="Hontelez J."/>
            <person name="Verver J."/>
            <person name="Yang W.-C."/>
            <person name="Schijlen E."/>
            <person name="Repin R."/>
            <person name="Schilthuizen M."/>
            <person name="Schranz E."/>
            <person name="Heidstra R."/>
            <person name="Miyata K."/>
            <person name="Fedorova E."/>
            <person name="Kohlen W."/>
            <person name="Bisseling T."/>
            <person name="Smit S."/>
            <person name="Geurts R."/>
        </authorList>
    </citation>
    <scope>NUCLEOTIDE SEQUENCE [LARGE SCALE GENOMIC DNA]</scope>
    <source>
        <strain evidence="2">cv. WU1-14</strain>
    </source>
</reference>
<name>A0A2P5BIR1_PARAD</name>